<keyword evidence="3 10" id="KW-0597">Phosphoprotein</keyword>
<dbReference type="OrthoDB" id="16389at2759"/>
<dbReference type="Pfam" id="PF02518">
    <property type="entry name" value="HATPase_c"/>
    <property type="match status" value="2"/>
</dbReference>
<keyword evidence="6" id="KW-0547">Nucleotide-binding</keyword>
<name>A0A8J4Q7Z4_9MYCE</name>
<evidence type="ECO:0000256" key="11">
    <source>
        <dbReference type="SAM" id="Coils"/>
    </source>
</evidence>
<evidence type="ECO:0000256" key="3">
    <source>
        <dbReference type="ARBA" id="ARBA00022553"/>
    </source>
</evidence>
<dbReference type="FunFam" id="3.30.450.20:FF:000155">
    <property type="entry name" value="Sensor histidine kinase TodS"/>
    <property type="match status" value="1"/>
</dbReference>
<dbReference type="InterPro" id="IPR000014">
    <property type="entry name" value="PAS"/>
</dbReference>
<dbReference type="FunFam" id="1.10.287.130:FF:000045">
    <property type="entry name" value="Two-component system sensor histidine kinase/response regulator"/>
    <property type="match status" value="1"/>
</dbReference>
<dbReference type="PRINTS" id="PR00344">
    <property type="entry name" value="BCTRLSENSOR"/>
</dbReference>
<evidence type="ECO:0000259" key="14">
    <source>
        <dbReference type="PROSITE" id="PS50110"/>
    </source>
</evidence>
<dbReference type="InterPro" id="IPR005467">
    <property type="entry name" value="His_kinase_dom"/>
</dbReference>
<evidence type="ECO:0000256" key="6">
    <source>
        <dbReference type="ARBA" id="ARBA00022741"/>
    </source>
</evidence>
<gene>
    <name evidence="15" type="ORF">CYY_002387</name>
</gene>
<dbReference type="Proteomes" id="UP000695562">
    <property type="component" value="Unassembled WGS sequence"/>
</dbReference>
<evidence type="ECO:0000256" key="4">
    <source>
        <dbReference type="ARBA" id="ARBA00022679"/>
    </source>
</evidence>
<feature type="domain" description="Response regulatory" evidence="14">
    <location>
        <begin position="526"/>
        <end position="641"/>
    </location>
</feature>
<keyword evidence="8" id="KW-0067">ATP-binding</keyword>
<keyword evidence="9" id="KW-0902">Two-component regulatory system</keyword>
<dbReference type="FunFam" id="3.30.565.10:FF:000037">
    <property type="entry name" value="Hybrid sensor histidine kinase/response regulator"/>
    <property type="match status" value="1"/>
</dbReference>
<evidence type="ECO:0000256" key="2">
    <source>
        <dbReference type="ARBA" id="ARBA00012438"/>
    </source>
</evidence>
<dbReference type="Gene3D" id="1.10.287.130">
    <property type="match status" value="2"/>
</dbReference>
<accession>A0A8J4Q7Z4</accession>
<evidence type="ECO:0000313" key="15">
    <source>
        <dbReference type="EMBL" id="KAF2076331.1"/>
    </source>
</evidence>
<dbReference type="InterPro" id="IPR011006">
    <property type="entry name" value="CheY-like_superfamily"/>
</dbReference>
<dbReference type="Pfam" id="PF00072">
    <property type="entry name" value="Response_reg"/>
    <property type="match status" value="2"/>
</dbReference>
<feature type="domain" description="Response regulatory" evidence="14">
    <location>
        <begin position="1069"/>
        <end position="1194"/>
    </location>
</feature>
<comment type="caution">
    <text evidence="15">The sequence shown here is derived from an EMBL/GenBank/DDBJ whole genome shotgun (WGS) entry which is preliminary data.</text>
</comment>
<dbReference type="SUPFAM" id="SSF55874">
    <property type="entry name" value="ATPase domain of HSP90 chaperone/DNA topoisomerase II/histidine kinase"/>
    <property type="match status" value="2"/>
</dbReference>
<dbReference type="FunFam" id="3.40.50.2300:FF:000121">
    <property type="entry name" value="Sensor histidine kinase RcsC"/>
    <property type="match status" value="1"/>
</dbReference>
<feature type="modified residue" description="4-aspartylphosphate" evidence="10">
    <location>
        <position position="574"/>
    </location>
</feature>
<proteinExistence type="predicted"/>
<dbReference type="InterPro" id="IPR004358">
    <property type="entry name" value="Sig_transdc_His_kin-like_C"/>
</dbReference>
<keyword evidence="11" id="KW-0175">Coiled coil</keyword>
<dbReference type="PANTHER" id="PTHR43547">
    <property type="entry name" value="TWO-COMPONENT HISTIDINE KINASE"/>
    <property type="match status" value="1"/>
</dbReference>
<sequence>MLSTRDIIVPASTHIPDEEKTREELLAELNYARSLANSNRTARIMLDEMYQFVAILDIKGNLLDVNEPALQGGGMIRSNIEGIPFWDCRWWAVNQTTIDKVRDACKRAAKGEFVRYETDIFGKSAGTELITIDFSLMPLFDDKGEVCLILPEGRNITDKRLGEIEIERKNKELRTLYEKIKELDELKSQFFANVSHELRTPLSLIVGPTEKLLRENLDENVKRDLEIVSRNARGLLKHVNNLLDISKLEAGKMNLNYSMVDLSKAINIITSCFDILAREKKLNYTVVTPPIPLMAAIDSDKIQRVVTNLLSNAFKFTPSGGSVECKLEVVELKNETNTEPGFQISVSDTGPGIPTDLHEVIFDRFRQVDGTSTRKHGGTGLGLSIVKEFVTLHKGTISVSNLPKQGCQFSIRIPLTPDMNNALYKKTVSDSIIPTIPFSNSVFNNNNSNNSLTTSPIIGSNTSSNNQNQSNNRVITYSPNLLDTSDQKDTLGGVFSIYDVAQQAAEELRDKQFYQSKEDNIHHKPIVLVVEDNVEMNNFISTLLSQYYFVVTAMDGVEGLEKTKAIMPDLIVTDCMMPRMSGDEMVKEIRTNEKFDHIPILLLTAKADENLKVKLLSNGVSDYVNKPFSSEELIARIDNLITMKKAKQFLQEELESAGTDLSELISQLASKKRDLQTLVNELEKERTLLDNANRSKDEFFMNLSHELRTPLNGILGWSQLLKYDYQSTMDTDPTLKTGLETIERCAIAQNQLINDLLDMSLIIGDKLNLSFESVNLPNLIANAIGLISFSAQSKKMTVESNIKNTAILSNIRGDPNRLQQVILNLLTNSIKFTPEGGKIVIKLATVDDVTKISGHSSNPSFNPIQPAGDTWAVLKVADNGKGISKPFLSCVFDRFKQADCSSTRSYGGLGIGLSIVQNIVHLHGGCVYANSEGENKGSQFIIVLPISQSTINTECKLLTNNTNNTVANGSEPSSTSTTPISNDDTSSNQTTTTSICKKRNFDEISTNTNNNNKVKNTTTTTTITTTNPTTTTTTTNNTNNTQQELSDDHQLNSKVLTSPKSSNILKGLHIVVVDDLDETVHLFSSMLYKLGAFKVSTFLSVSEVYDFLCNCTDLPIDIILSDLTMPNEDGYALARKIRDREMCNAHKIKKVPLIALTASVSTSDKIRVLSSGFDSHVSKPINFPDLCNSILSLVSKYKKNQSYLNYTTGDSNNNNNNNNNSNDSSKFNYLTESTTEGDYLQLDNTKLDTFINETRPKKKRA</sequence>
<evidence type="ECO:0000256" key="12">
    <source>
        <dbReference type="SAM" id="MobiDB-lite"/>
    </source>
</evidence>
<dbReference type="CDD" id="cd00130">
    <property type="entry name" value="PAS"/>
    <property type="match status" value="1"/>
</dbReference>
<feature type="region of interest" description="Disordered" evidence="12">
    <location>
        <begin position="1008"/>
        <end position="1041"/>
    </location>
</feature>
<dbReference type="Pfam" id="PF00512">
    <property type="entry name" value="HisKA"/>
    <property type="match status" value="2"/>
</dbReference>
<organism evidence="15 16">
    <name type="scientific">Polysphondylium violaceum</name>
    <dbReference type="NCBI Taxonomy" id="133409"/>
    <lineage>
        <taxon>Eukaryota</taxon>
        <taxon>Amoebozoa</taxon>
        <taxon>Evosea</taxon>
        <taxon>Eumycetozoa</taxon>
        <taxon>Dictyostelia</taxon>
        <taxon>Dictyosteliales</taxon>
        <taxon>Dictyosteliaceae</taxon>
        <taxon>Polysphondylium</taxon>
    </lineage>
</organism>
<dbReference type="InterPro" id="IPR036890">
    <property type="entry name" value="HATPase_C_sf"/>
</dbReference>
<feature type="domain" description="Histidine kinase" evidence="13">
    <location>
        <begin position="193"/>
        <end position="417"/>
    </location>
</feature>
<feature type="coiled-coil region" evidence="11">
    <location>
        <begin position="647"/>
        <end position="695"/>
    </location>
</feature>
<comment type="catalytic activity">
    <reaction evidence="1">
        <text>ATP + protein L-histidine = ADP + protein N-phospho-L-histidine.</text>
        <dbReference type="EC" id="2.7.13.3"/>
    </reaction>
</comment>
<dbReference type="InterPro" id="IPR001789">
    <property type="entry name" value="Sig_transdc_resp-reg_receiver"/>
</dbReference>
<evidence type="ECO:0000313" key="16">
    <source>
        <dbReference type="Proteomes" id="UP000695562"/>
    </source>
</evidence>
<dbReference type="InterPro" id="IPR036097">
    <property type="entry name" value="HisK_dim/P_sf"/>
</dbReference>
<evidence type="ECO:0000256" key="10">
    <source>
        <dbReference type="PROSITE-ProRule" id="PRU00169"/>
    </source>
</evidence>
<evidence type="ECO:0000259" key="13">
    <source>
        <dbReference type="PROSITE" id="PS50109"/>
    </source>
</evidence>
<dbReference type="SMART" id="SM00388">
    <property type="entry name" value="HisKA"/>
    <property type="match status" value="2"/>
</dbReference>
<feature type="region of interest" description="Disordered" evidence="12">
    <location>
        <begin position="1206"/>
        <end position="1228"/>
    </location>
</feature>
<dbReference type="SUPFAM" id="SSF47384">
    <property type="entry name" value="Homodimeric domain of signal transducing histidine kinase"/>
    <property type="match status" value="2"/>
</dbReference>
<dbReference type="EMBL" id="AJWJ01000065">
    <property type="protein sequence ID" value="KAF2076331.1"/>
    <property type="molecule type" value="Genomic_DNA"/>
</dbReference>
<dbReference type="CDD" id="cd00082">
    <property type="entry name" value="HisKA"/>
    <property type="match status" value="2"/>
</dbReference>
<keyword evidence="5" id="KW-0677">Repeat</keyword>
<dbReference type="Gene3D" id="3.40.50.2300">
    <property type="match status" value="2"/>
</dbReference>
<evidence type="ECO:0000256" key="7">
    <source>
        <dbReference type="ARBA" id="ARBA00022777"/>
    </source>
</evidence>
<dbReference type="SUPFAM" id="SSF52172">
    <property type="entry name" value="CheY-like"/>
    <property type="match status" value="2"/>
</dbReference>
<reference evidence="15" key="1">
    <citation type="submission" date="2020-01" db="EMBL/GenBank/DDBJ databases">
        <title>Development of genomics and gene disruption for Polysphondylium violaceum indicates a role for the polyketide synthase stlB in stalk morphogenesis.</title>
        <authorList>
            <person name="Narita B."/>
            <person name="Kawabe Y."/>
            <person name="Kin K."/>
            <person name="Saito T."/>
            <person name="Gibbs R."/>
            <person name="Kuspa A."/>
            <person name="Muzny D."/>
            <person name="Queller D."/>
            <person name="Richards S."/>
            <person name="Strassman J."/>
            <person name="Sucgang R."/>
            <person name="Worley K."/>
            <person name="Schaap P."/>
        </authorList>
    </citation>
    <scope>NUCLEOTIDE SEQUENCE</scope>
    <source>
        <strain evidence="15">QSvi11</strain>
    </source>
</reference>
<evidence type="ECO:0000256" key="8">
    <source>
        <dbReference type="ARBA" id="ARBA00022840"/>
    </source>
</evidence>
<dbReference type="Gene3D" id="3.30.450.20">
    <property type="entry name" value="PAS domain"/>
    <property type="match status" value="1"/>
</dbReference>
<protein>
    <recommendedName>
        <fullName evidence="2">histidine kinase</fullName>
        <ecNumber evidence="2">2.7.13.3</ecNumber>
    </recommendedName>
</protein>
<dbReference type="SMART" id="SM00387">
    <property type="entry name" value="HATPase_c"/>
    <property type="match status" value="2"/>
</dbReference>
<feature type="region of interest" description="Disordered" evidence="12">
    <location>
        <begin position="963"/>
        <end position="993"/>
    </location>
</feature>
<dbReference type="GO" id="GO:0005524">
    <property type="term" value="F:ATP binding"/>
    <property type="evidence" value="ECO:0007669"/>
    <property type="project" value="UniProtKB-KW"/>
</dbReference>
<keyword evidence="4" id="KW-0808">Transferase</keyword>
<dbReference type="PROSITE" id="PS50109">
    <property type="entry name" value="HIS_KIN"/>
    <property type="match status" value="2"/>
</dbReference>
<feature type="compositionally biased region" description="Low complexity" evidence="12">
    <location>
        <begin position="1210"/>
        <end position="1225"/>
    </location>
</feature>
<dbReference type="PROSITE" id="PS50110">
    <property type="entry name" value="RESPONSE_REGULATORY"/>
    <property type="match status" value="2"/>
</dbReference>
<feature type="modified residue" description="4-aspartylphosphate" evidence="10">
    <location>
        <position position="1122"/>
    </location>
</feature>
<dbReference type="SUPFAM" id="SSF55785">
    <property type="entry name" value="PYP-like sensor domain (PAS domain)"/>
    <property type="match status" value="1"/>
</dbReference>
<dbReference type="InterPro" id="IPR003594">
    <property type="entry name" value="HATPase_dom"/>
</dbReference>
<feature type="domain" description="Histidine kinase" evidence="13">
    <location>
        <begin position="702"/>
        <end position="948"/>
    </location>
</feature>
<evidence type="ECO:0000256" key="1">
    <source>
        <dbReference type="ARBA" id="ARBA00000085"/>
    </source>
</evidence>
<dbReference type="GO" id="GO:0000155">
    <property type="term" value="F:phosphorelay sensor kinase activity"/>
    <property type="evidence" value="ECO:0007669"/>
    <property type="project" value="InterPro"/>
</dbReference>
<dbReference type="EC" id="2.7.13.3" evidence="2"/>
<dbReference type="FunFam" id="3.30.565.10:FF:000030">
    <property type="entry name" value="Ethylene receptor 1"/>
    <property type="match status" value="1"/>
</dbReference>
<dbReference type="InterPro" id="IPR003661">
    <property type="entry name" value="HisK_dim/P_dom"/>
</dbReference>
<dbReference type="AlphaFoldDB" id="A0A8J4Q7Z4"/>
<dbReference type="InterPro" id="IPR035965">
    <property type="entry name" value="PAS-like_dom_sf"/>
</dbReference>
<keyword evidence="7" id="KW-0418">Kinase</keyword>
<dbReference type="PANTHER" id="PTHR43547:SF5">
    <property type="entry name" value="HYBRID SIGNAL TRANSDUCTION HISTIDINE KINASE D"/>
    <property type="match status" value="1"/>
</dbReference>
<keyword evidence="16" id="KW-1185">Reference proteome</keyword>
<evidence type="ECO:0000256" key="9">
    <source>
        <dbReference type="ARBA" id="ARBA00023012"/>
    </source>
</evidence>
<dbReference type="Gene3D" id="3.30.565.10">
    <property type="entry name" value="Histidine kinase-like ATPase, C-terminal domain"/>
    <property type="match status" value="2"/>
</dbReference>
<dbReference type="SMART" id="SM00448">
    <property type="entry name" value="REC"/>
    <property type="match status" value="2"/>
</dbReference>
<evidence type="ECO:0000256" key="5">
    <source>
        <dbReference type="ARBA" id="ARBA00022737"/>
    </source>
</evidence>